<dbReference type="EMBL" id="JAYGHX010000002">
    <property type="protein sequence ID" value="MEA5390743.1"/>
    <property type="molecule type" value="Genomic_DNA"/>
</dbReference>
<comment type="subcellular location">
    <subcellularLocation>
        <location evidence="5">Cell membrane</location>
        <topology evidence="5">Multi-pass membrane protein</topology>
    </subcellularLocation>
</comment>
<feature type="transmembrane region" description="Helical" evidence="5">
    <location>
        <begin position="343"/>
        <end position="364"/>
    </location>
</feature>
<feature type="transmembrane region" description="Helical" evidence="5">
    <location>
        <begin position="152"/>
        <end position="170"/>
    </location>
</feature>
<dbReference type="InterPro" id="IPR005372">
    <property type="entry name" value="UPF0182"/>
</dbReference>
<sequence length="961" mass="105570">MPVPTPLPSRVGPRLAVGLAIAFGLLLALWAGARLAIEWLWFAQFDFQGILVRRWMLQVSAFAAVFGLGSALQLAQLQRCWRLREQGAEAPRPSEPLLRLGNGALVAVLIGLVLLLAGGLSYLMVQARGLIANPFNGDVITGFSVLRDLPPLLVAGLAGGLLLPLLLWPLTTLRITLAAALAGSATAVARGWSLWLPALLATPFGEGDPLTGFDLSFTVLRLPALRLLLSVLLAQGLVGLAACLLLTVGRGRSLSDLRFDGLSKAQQRVLQPQVAALAVLMALSNALAPFDLMVQGSGVASGAGYVDLHVRLPLRLLFAVLLLLTACALLVPLPRGWVRRGALLPLAGTAVLVPISEWVITPLAQRFWVQPRELAVEAPYLERSIRATRRAFGLEHVRSLRLEPNQGLTQADLASAPGTLDNIRLWDSQPLLAANRQLQQLRLYYNFPSADVDRYPLQGNAARNGSQQVLISARELDSSALPPGSRTWLNRHLVFTNGHGFTVSPVNAFGADGLPLFFVKDLGSSGRVQGIPELGITDKEAQAALPVGSPSLYFASGPSPYAIAPTKVKEFSYPEGELNVYTHYTGTRGISLASPLNRLGAAIYLREPRLLFTGSFTDRSLLLLRRQVNQRLTALAPFLRFESQPYLVTARVAGSEGYRPDQYQYWLLDGFTTSRSYPYSDPNPQGLRYFRNPVKAVVDAHDGRLWLYVNDARDPVLRTWVRAFPELFRPLSAMPPALLAHIRVPKSQFDIQSERLLRYHVTDVRTFYNGDDVWSVPTEIYGESNMPVSPYHLTLQLPGQQRSEFVLLLPFTPLRRSNLVGWLAARNDPPHYGELMLVRFPQQRLLLGPQQVTALIDQDPTISFQFGLWNRLGSRLFRGNLLVLPVGKGLLYVEPIYLQSKSNDLPTLVRVVVSDGRRFVMERSLRRALERLVDAAPTGKEEAASSKPPLPDGTPLPLPLP</sequence>
<keyword evidence="2 5" id="KW-0812">Transmembrane</keyword>
<evidence type="ECO:0000256" key="1">
    <source>
        <dbReference type="ARBA" id="ARBA00022475"/>
    </source>
</evidence>
<feature type="compositionally biased region" description="Pro residues" evidence="6">
    <location>
        <begin position="948"/>
        <end position="961"/>
    </location>
</feature>
<evidence type="ECO:0000313" key="8">
    <source>
        <dbReference type="Proteomes" id="UP001304461"/>
    </source>
</evidence>
<feature type="transmembrane region" description="Helical" evidence="5">
    <location>
        <begin position="269"/>
        <end position="292"/>
    </location>
</feature>
<proteinExistence type="inferred from homology"/>
<evidence type="ECO:0000256" key="2">
    <source>
        <dbReference type="ARBA" id="ARBA00022692"/>
    </source>
</evidence>
<feature type="transmembrane region" description="Helical" evidence="5">
    <location>
        <begin position="59"/>
        <end position="77"/>
    </location>
</feature>
<keyword evidence="4 5" id="KW-0472">Membrane</keyword>
<name>A0ABU5RSL3_9CYAN</name>
<evidence type="ECO:0000256" key="5">
    <source>
        <dbReference type="HAMAP-Rule" id="MF_01600"/>
    </source>
</evidence>
<feature type="transmembrane region" description="Helical" evidence="5">
    <location>
        <begin position="97"/>
        <end position="125"/>
    </location>
</feature>
<feature type="transmembrane region" description="Helical" evidence="5">
    <location>
        <begin position="224"/>
        <end position="248"/>
    </location>
</feature>
<evidence type="ECO:0000256" key="6">
    <source>
        <dbReference type="SAM" id="MobiDB-lite"/>
    </source>
</evidence>
<evidence type="ECO:0000256" key="4">
    <source>
        <dbReference type="ARBA" id="ARBA00023136"/>
    </source>
</evidence>
<dbReference type="PANTHER" id="PTHR39344">
    <property type="entry name" value="UPF0182 PROTEIN SLL1060"/>
    <property type="match status" value="1"/>
</dbReference>
<evidence type="ECO:0000313" key="7">
    <source>
        <dbReference type="EMBL" id="MEA5390743.1"/>
    </source>
</evidence>
<dbReference type="PANTHER" id="PTHR39344:SF1">
    <property type="entry name" value="UPF0182 PROTEIN SLL1060"/>
    <property type="match status" value="1"/>
</dbReference>
<keyword evidence="3 5" id="KW-1133">Transmembrane helix</keyword>
<feature type="region of interest" description="Disordered" evidence="6">
    <location>
        <begin position="936"/>
        <end position="961"/>
    </location>
</feature>
<dbReference type="Proteomes" id="UP001304461">
    <property type="component" value="Unassembled WGS sequence"/>
</dbReference>
<evidence type="ECO:0000256" key="3">
    <source>
        <dbReference type="ARBA" id="ARBA00022989"/>
    </source>
</evidence>
<dbReference type="HAMAP" id="MF_01600">
    <property type="entry name" value="UPF0182"/>
    <property type="match status" value="1"/>
</dbReference>
<gene>
    <name evidence="7" type="ORF">VB738_05645</name>
</gene>
<comment type="similarity">
    <text evidence="5">Belongs to the UPF0182 family.</text>
</comment>
<organism evidence="7 8">
    <name type="scientific">Cyanobium gracile UHCC 0139</name>
    <dbReference type="NCBI Taxonomy" id="3110308"/>
    <lineage>
        <taxon>Bacteria</taxon>
        <taxon>Bacillati</taxon>
        <taxon>Cyanobacteriota</taxon>
        <taxon>Cyanophyceae</taxon>
        <taxon>Synechococcales</taxon>
        <taxon>Prochlorococcaceae</taxon>
        <taxon>Cyanobium</taxon>
    </lineage>
</organism>
<dbReference type="RefSeq" id="WP_323304810.1">
    <property type="nucleotide sequence ID" value="NZ_JAYGHX010000002.1"/>
</dbReference>
<keyword evidence="1 5" id="KW-1003">Cell membrane</keyword>
<dbReference type="Pfam" id="PF03699">
    <property type="entry name" value="UPF0182"/>
    <property type="match status" value="1"/>
</dbReference>
<accession>A0ABU5RSL3</accession>
<protein>
    <recommendedName>
        <fullName evidence="5">UPF0182 protein VB738_05645</fullName>
    </recommendedName>
</protein>
<reference evidence="7 8" key="1">
    <citation type="submission" date="2023-12" db="EMBL/GenBank/DDBJ databases">
        <title>Baltic Sea Cyanobacteria.</title>
        <authorList>
            <person name="Delbaje E."/>
            <person name="Fewer D.P."/>
            <person name="Shishido T.K."/>
        </authorList>
    </citation>
    <scope>NUCLEOTIDE SEQUENCE [LARGE SCALE GENOMIC DNA]</scope>
    <source>
        <strain evidence="7 8">UHCC 0139</strain>
    </source>
</reference>
<keyword evidence="8" id="KW-1185">Reference proteome</keyword>
<comment type="caution">
    <text evidence="7">The sequence shown here is derived from an EMBL/GenBank/DDBJ whole genome shotgun (WGS) entry which is preliminary data.</text>
</comment>
<feature type="transmembrane region" description="Helical" evidence="5">
    <location>
        <begin position="312"/>
        <end position="331"/>
    </location>
</feature>